<name>A0AA39XSW8_9PEZI</name>
<accession>A0AA39XSW8</accession>
<evidence type="ECO:0000313" key="2">
    <source>
        <dbReference type="EMBL" id="KAK0639190.1"/>
    </source>
</evidence>
<feature type="compositionally biased region" description="Basic and acidic residues" evidence="1">
    <location>
        <begin position="876"/>
        <end position="902"/>
    </location>
</feature>
<dbReference type="EMBL" id="JAULSV010000007">
    <property type="protein sequence ID" value="KAK0639190.1"/>
    <property type="molecule type" value="Genomic_DNA"/>
</dbReference>
<sequence>MADTLLDRQLRTATTTQVSEILAKARETTDAAPLTSHLLAATQTGALPPAVFQQYISQHEHRDPHALAAALKQTHSASIRRVAISQLEVALRPGPQFRATWAALGGAAGIAALLRELSVHDVEALCSAIGTAGGRRDPEATAEKEAAVTELYILVYKSSPDEELPEDRDERPLRASYRRLFGACTAEFRSQWHRKEITDTAAPTPSYTQGSGSIAYPDYLLPGQEEKLRGPRKRSDKLNGVEWLLSQEKLRNVQREAAEKIDLCHGKDLKIDAPEFYRGILLRLTTLMGRRRPPNGTRDKTWEMVLGCFKRWPELCHELNFEKDGLLSHAIRWWNYVPTEERHVQAGVVLRALLDLVPRSMFPTLVEYPEILRVKLAHRWELFVWLFRNPKKYGINAESPTDEDKEKLKGLKNTTSFPSQLFILLPADKAVDLLNLISDARPDHTFLSRRWGAPGYRQTILSELAEPGKNDHADFPIVHSLALTRLGPKDPRRLDSEVLNNIEDLLKTRMSKASQSRDWSDRLFWTKSALFLTIAAGSLELYSKTLRWARRFDKDPQTVCRLYQAEVINTKEGLNLLAAIPSTNRLSTVPINTVKADIVAANEVVIQLLETAAAALQEPGFSNSSWYTIGRLASTVVNQRIQLVNAFQSHHKLSDEEVYNLVWEPTISMLTTAERIVIAEENAGLYMSKRHGLLEGFDVVEPRDHTWRFIDELARARDELWRQERVKRCPAVLSLDTPWPKGLPVHDLCQFRFGEATVKLPYVVSRAEAVVFADAKFLRRPAPTDDEMRNAISSFIDDYKSCVEIYISAGDGEDHRKDRGARAWRHATTELTSEVITNEKQADAFWKRWAFTSLRKWMPEPSVSSMNLRPGPVFPRQEDPNEPLEWHPDPEAKATPSSERELPGPVSVLEALLQGQYPSRLPWDVQPLPTRRTVTIQAVPGFWCPSRYDSPLSGETQDVYIAAAMLYINSRIGSDTSLFRKAYPSAENPRFPAVYLADEFLEESKPDSLFSCLSILQSYQERVPPELLLQLARSLLERLRTIEKNRANHLKLAMDIILLLSRGERPLIACDVIQDILIDGQGDSAWHRHLFNSGFLALLPAEEVKRFLNGMTDAMTNRLAQAKKNRTPTPAPLLEDQPAAKSSQPFIKITTVKMLAQTLRGSTVVDEHTICGILAKILSNSDHMDIKIAGIESLVDVFTNTKNVKLKHTIMDVLRKRVAPIAASLVERRPMTEEDWAKAEAEGTVPEIADVSPTERPLLNLLFHIGLDSNLKLTPEWNRQWVETVLFDILEQSTQNNKRWIALFEKANSLSRPAGESLPAVPVVARMYNDLLRDRPEFVSASIFERIRQHVMANISPPPGIAAINAKIKGDAVLDASKGVGHWRTLFANGNIGTLYLGIDTCAALLNRPASVWANFPADGITVPLLQDFLFSVARIFIDASDLRSLNHLEVALSTVPSWGFNRKHCRESQIANAIPVLERIVSHVKSLRTPEWQRDRHRCPRHLPDTFESRLRMLPYPSTSFNPNSEPAPDDEITAFGNKVIALIDELVSRGTPYHDDWNTLKAAIARTPVSKSDFLRIALVLGKGVADPEEPREPTLAEYMRAELARELIRKGEDPKDRAVLRRTRDLLVLQWKHNPNEVIRERARATIKGLKESAKTRRDGNQFWAKYAEEWNSAVAAACAAFGAKGARAKQVGWMGEDSSDDES</sequence>
<evidence type="ECO:0000256" key="1">
    <source>
        <dbReference type="SAM" id="MobiDB-lite"/>
    </source>
</evidence>
<feature type="region of interest" description="Disordered" evidence="1">
    <location>
        <begin position="862"/>
        <end position="902"/>
    </location>
</feature>
<keyword evidence="3" id="KW-1185">Reference proteome</keyword>
<evidence type="ECO:0000313" key="3">
    <source>
        <dbReference type="Proteomes" id="UP001174936"/>
    </source>
</evidence>
<proteinExistence type="predicted"/>
<organism evidence="2 3">
    <name type="scientific">Cercophora newfieldiana</name>
    <dbReference type="NCBI Taxonomy" id="92897"/>
    <lineage>
        <taxon>Eukaryota</taxon>
        <taxon>Fungi</taxon>
        <taxon>Dikarya</taxon>
        <taxon>Ascomycota</taxon>
        <taxon>Pezizomycotina</taxon>
        <taxon>Sordariomycetes</taxon>
        <taxon>Sordariomycetidae</taxon>
        <taxon>Sordariales</taxon>
        <taxon>Lasiosphaeriaceae</taxon>
        <taxon>Cercophora</taxon>
    </lineage>
</organism>
<gene>
    <name evidence="2" type="ORF">B0T16DRAFT_422595</name>
</gene>
<dbReference type="Proteomes" id="UP001174936">
    <property type="component" value="Unassembled WGS sequence"/>
</dbReference>
<reference evidence="2" key="1">
    <citation type="submission" date="2023-06" db="EMBL/GenBank/DDBJ databases">
        <title>Genome-scale phylogeny and comparative genomics of the fungal order Sordariales.</title>
        <authorList>
            <consortium name="Lawrence Berkeley National Laboratory"/>
            <person name="Hensen N."/>
            <person name="Bonometti L."/>
            <person name="Westerberg I."/>
            <person name="Brannstrom I.O."/>
            <person name="Guillou S."/>
            <person name="Cros-Aarteil S."/>
            <person name="Calhoun S."/>
            <person name="Haridas S."/>
            <person name="Kuo A."/>
            <person name="Mondo S."/>
            <person name="Pangilinan J."/>
            <person name="Riley R."/>
            <person name="Labutti K."/>
            <person name="Andreopoulos B."/>
            <person name="Lipzen A."/>
            <person name="Chen C."/>
            <person name="Yanf M."/>
            <person name="Daum C."/>
            <person name="Ng V."/>
            <person name="Clum A."/>
            <person name="Steindorff A."/>
            <person name="Ohm R."/>
            <person name="Martin F."/>
            <person name="Silar P."/>
            <person name="Natvig D."/>
            <person name="Lalanne C."/>
            <person name="Gautier V."/>
            <person name="Ament-Velasquez S.L."/>
            <person name="Kruys A."/>
            <person name="Hutchinson M.I."/>
            <person name="Powell A.J."/>
            <person name="Barry K."/>
            <person name="Miller A.N."/>
            <person name="Grigoriev I.V."/>
            <person name="Debuchy R."/>
            <person name="Gladieux P."/>
            <person name="Thoren M.H."/>
            <person name="Johannesson H."/>
        </authorList>
    </citation>
    <scope>NUCLEOTIDE SEQUENCE</scope>
    <source>
        <strain evidence="2">SMH2532-1</strain>
    </source>
</reference>
<protein>
    <submittedName>
        <fullName evidence="2">Uncharacterized protein</fullName>
    </submittedName>
</protein>
<comment type="caution">
    <text evidence="2">The sequence shown here is derived from an EMBL/GenBank/DDBJ whole genome shotgun (WGS) entry which is preliminary data.</text>
</comment>